<dbReference type="Gene3D" id="1.10.645.10">
    <property type="entry name" value="Cytochrome-c3 Hydrogenase, chain B"/>
    <property type="match status" value="1"/>
</dbReference>
<comment type="similarity">
    <text evidence="1">Belongs to the complex I 49 kDa subunit family.</text>
</comment>
<dbReference type="InterPro" id="IPR022885">
    <property type="entry name" value="NDH1_su_D/H"/>
</dbReference>
<organism evidence="5 6">
    <name type="scientific">Brassica napus</name>
    <name type="common">Rape</name>
    <dbReference type="NCBI Taxonomy" id="3708"/>
    <lineage>
        <taxon>Eukaryota</taxon>
        <taxon>Viridiplantae</taxon>
        <taxon>Streptophyta</taxon>
        <taxon>Embryophyta</taxon>
        <taxon>Tracheophyta</taxon>
        <taxon>Spermatophyta</taxon>
        <taxon>Magnoliopsida</taxon>
        <taxon>eudicotyledons</taxon>
        <taxon>Gunneridae</taxon>
        <taxon>Pentapetalae</taxon>
        <taxon>rosids</taxon>
        <taxon>malvids</taxon>
        <taxon>Brassicales</taxon>
        <taxon>Brassicaceae</taxon>
        <taxon>Brassiceae</taxon>
        <taxon>Brassica</taxon>
    </lineage>
</organism>
<evidence type="ECO:0000256" key="2">
    <source>
        <dbReference type="ARBA" id="ARBA00022967"/>
    </source>
</evidence>
<evidence type="ECO:0000313" key="6">
    <source>
        <dbReference type="Proteomes" id="UP000824890"/>
    </source>
</evidence>
<evidence type="ECO:0000313" key="5">
    <source>
        <dbReference type="EMBL" id="KAH0851469.1"/>
    </source>
</evidence>
<evidence type="ECO:0000256" key="3">
    <source>
        <dbReference type="ARBA" id="ARBA00023027"/>
    </source>
</evidence>
<comment type="caution">
    <text evidence="5">The sequence shown here is derived from an EMBL/GenBank/DDBJ whole genome shotgun (WGS) entry which is preliminary data.</text>
</comment>
<gene>
    <name evidence="5" type="ORF">HID58_094729</name>
</gene>
<sequence length="615" mass="72854">MDYDLCSLSTAYVFYKLSQIQEWKDKTLLNSEINQWKNWLRSHSQYNLPQIAWARLVTQKWKKKTKPRLSSSKSKFKQKKYNIRSIGEILHRNYLDWRILNFGLEKKRKTNQQVKKSLNQIRNKINTESALSKQEKNIEENYTESKIKKRKNKKKQKAIPKRNLTYFSKVFAFSIAMELFFNQKILNNVKAYCLLVRLKNPTEKRYLYDKNTHVYAISNALRYEDLLHIWNCTEKIIYLREVYEKFWENVNDCWLICQKKIDNLIHTRTNQGKTYEETSYRKRSYDSQYGTSPPIHARCSSLIVTLDGEDVVDCEPNLVIYTEEWKKIAENRAIIQYLPYVTRWDYLATISNTVKRTRTIRNIQVPKRASYIRVIMLELSRIASHLLWLGPFYGRYWGTDSLFYIFREREFVYDLFEAATAADLPYGWIDKCLDFRLLNIKNLLHENSYFLERVEGVGIIGGEEAINWGLSGPMLRASEYHGIFVKLISYDEFEWEIQWQKQGDSLARYLNPSKLFTGSGRTSGGPYENLESRGFDKKRNPEWNDFEYRFISKKPSPTLNYRNKNLPPKGELGIFLIGDQWVFLGDGKSDRRNEIADIMTILGSIDIIGMGEVDR</sequence>
<evidence type="ECO:0000256" key="1">
    <source>
        <dbReference type="ARBA" id="ARBA00005769"/>
    </source>
</evidence>
<protein>
    <recommendedName>
        <fullName evidence="4">NADH-quinone oxidoreductase subunit D domain-containing protein</fullName>
    </recommendedName>
</protein>
<reference evidence="5 6" key="1">
    <citation type="submission" date="2021-05" db="EMBL/GenBank/DDBJ databases">
        <title>Genome Assembly of Synthetic Allotetraploid Brassica napus Reveals Homoeologous Exchanges between Subgenomes.</title>
        <authorList>
            <person name="Davis J.T."/>
        </authorList>
    </citation>
    <scope>NUCLEOTIDE SEQUENCE [LARGE SCALE GENOMIC DNA]</scope>
    <source>
        <strain evidence="6">cv. Da-Ae</strain>
        <tissue evidence="5">Seedling</tissue>
    </source>
</reference>
<proteinExistence type="inferred from homology"/>
<evidence type="ECO:0000259" key="4">
    <source>
        <dbReference type="Pfam" id="PF00346"/>
    </source>
</evidence>
<dbReference type="Pfam" id="PF00346">
    <property type="entry name" value="Complex1_49kDa"/>
    <property type="match status" value="1"/>
</dbReference>
<dbReference type="InterPro" id="IPR029014">
    <property type="entry name" value="NiFe-Hase_large"/>
</dbReference>
<dbReference type="SUPFAM" id="SSF56762">
    <property type="entry name" value="HydB/Nqo4-like"/>
    <property type="match status" value="1"/>
</dbReference>
<dbReference type="Proteomes" id="UP000824890">
    <property type="component" value="Unassembled WGS sequence"/>
</dbReference>
<keyword evidence="2" id="KW-1278">Translocase</keyword>
<dbReference type="PANTHER" id="PTHR11993">
    <property type="entry name" value="NADH-UBIQUINONE OXIDOREDUCTASE 49 KDA SUBUNIT"/>
    <property type="match status" value="1"/>
</dbReference>
<name>A0ABQ7X6B2_BRANA</name>
<feature type="domain" description="NADH-quinone oxidoreductase subunit D" evidence="4">
    <location>
        <begin position="402"/>
        <end position="510"/>
    </location>
</feature>
<keyword evidence="3" id="KW-0520">NAD</keyword>
<accession>A0ABQ7X6B2</accession>
<dbReference type="PANTHER" id="PTHR11993:SF10">
    <property type="entry name" value="NADH DEHYDROGENASE [UBIQUINONE] IRON-SULFUR PROTEIN 2, MITOCHONDRIAL"/>
    <property type="match status" value="1"/>
</dbReference>
<dbReference type="EMBL" id="JAGKQM010001707">
    <property type="protein sequence ID" value="KAH0851469.1"/>
    <property type="molecule type" value="Genomic_DNA"/>
</dbReference>
<dbReference type="InterPro" id="IPR001135">
    <property type="entry name" value="NADH_Q_OxRdtase_suD"/>
</dbReference>
<keyword evidence="6" id="KW-1185">Reference proteome</keyword>